<gene>
    <name evidence="1" type="ORF">PQG83_04395</name>
</gene>
<keyword evidence="1" id="KW-0378">Hydrolase</keyword>
<dbReference type="SFLD" id="SFLDG01129">
    <property type="entry name" value="C1.5:_HAD__Beta-PGM__Phosphata"/>
    <property type="match status" value="1"/>
</dbReference>
<dbReference type="CDD" id="cd16415">
    <property type="entry name" value="HAD_dREG-2_like"/>
    <property type="match status" value="1"/>
</dbReference>
<dbReference type="RefSeq" id="WP_312747225.1">
    <property type="nucleotide sequence ID" value="NZ_CP116968.1"/>
</dbReference>
<dbReference type="Gene3D" id="3.40.50.1000">
    <property type="entry name" value="HAD superfamily/HAD-like"/>
    <property type="match status" value="1"/>
</dbReference>
<organism evidence="1 2">
    <name type="scientific">Candidatus Nitrospira neomarina</name>
    <dbReference type="NCBI Taxonomy" id="3020899"/>
    <lineage>
        <taxon>Bacteria</taxon>
        <taxon>Pseudomonadati</taxon>
        <taxon>Nitrospirota</taxon>
        <taxon>Nitrospiria</taxon>
        <taxon>Nitrospirales</taxon>
        <taxon>Nitrospiraceae</taxon>
        <taxon>Nitrospira</taxon>
    </lineage>
</organism>
<dbReference type="InterPro" id="IPR051828">
    <property type="entry name" value="HAD-like_hydrolase_domain"/>
</dbReference>
<dbReference type="AlphaFoldDB" id="A0AA96JWX9"/>
<dbReference type="NCBIfam" id="TIGR02252">
    <property type="entry name" value="DREG-2"/>
    <property type="match status" value="1"/>
</dbReference>
<dbReference type="Gene3D" id="1.10.150.720">
    <property type="entry name" value="Haloacid dehalogenase-like hydrolase"/>
    <property type="match status" value="1"/>
</dbReference>
<dbReference type="InterPro" id="IPR036412">
    <property type="entry name" value="HAD-like_sf"/>
</dbReference>
<accession>A0AA96JWX9</accession>
<keyword evidence="2" id="KW-1185">Reference proteome</keyword>
<dbReference type="PANTHER" id="PTHR46191:SF2">
    <property type="entry name" value="HALOACID DEHALOGENASE-LIKE HYDROLASE DOMAIN-CONTAINING PROTEIN 3"/>
    <property type="match status" value="1"/>
</dbReference>
<evidence type="ECO:0000313" key="2">
    <source>
        <dbReference type="Proteomes" id="UP001302494"/>
    </source>
</evidence>
<dbReference type="KEGG" id="nneo:PQG83_04395"/>
<evidence type="ECO:0000313" key="1">
    <source>
        <dbReference type="EMBL" id="WNM62998.1"/>
    </source>
</evidence>
<dbReference type="InterPro" id="IPR011949">
    <property type="entry name" value="HAD-SF_hydro_IA_REG-2-like"/>
</dbReference>
<reference evidence="1 2" key="1">
    <citation type="submission" date="2023-01" db="EMBL/GenBank/DDBJ databases">
        <title>Cultivation and genomic characterization of new, ubiquitous marine nitrite-oxidizing bacteria from the Nitrospirales.</title>
        <authorList>
            <person name="Mueller A.J."/>
            <person name="Daebeler A."/>
            <person name="Herbold C.W."/>
            <person name="Kirkegaard R.H."/>
            <person name="Daims H."/>
        </authorList>
    </citation>
    <scope>NUCLEOTIDE SEQUENCE [LARGE SCALE GENOMIC DNA]</scope>
    <source>
        <strain evidence="1 2">DK</strain>
    </source>
</reference>
<dbReference type="Pfam" id="PF00702">
    <property type="entry name" value="Hydrolase"/>
    <property type="match status" value="1"/>
</dbReference>
<sequence>MSSSPIKVIFFDAVGTLFDVKGSVGEVYLTYAKKYGVPDTEHTQHALNAAFKQTMKDMPLPIFSVERPEKLKQCERLWWFDVVHAVFYRVGMFEGFDDFFEEVFEAFGKPIHWELFPETLETLAELKGQGFELGIISNFDSRFFQVSRGLGLSTFFDSVTISSLVGSAKPAKNIFAHALNEHMVIPQEALHVGDHPIEDFQGAQQAGLHAVLIDRSANNLPHHQQTLSNLIQLSSYDLLHL</sequence>
<dbReference type="PRINTS" id="PR00413">
    <property type="entry name" value="HADHALOGNASE"/>
</dbReference>
<dbReference type="SFLD" id="SFLDS00003">
    <property type="entry name" value="Haloacid_Dehalogenase"/>
    <property type="match status" value="1"/>
</dbReference>
<protein>
    <submittedName>
        <fullName evidence="1">HAD-IA family hydrolase</fullName>
    </submittedName>
</protein>
<dbReference type="NCBIfam" id="TIGR01549">
    <property type="entry name" value="HAD-SF-IA-v1"/>
    <property type="match status" value="1"/>
</dbReference>
<dbReference type="InterPro" id="IPR023214">
    <property type="entry name" value="HAD_sf"/>
</dbReference>
<dbReference type="InterPro" id="IPR044924">
    <property type="entry name" value="HAD-SF_hydro_IA_REG-2-like_cap"/>
</dbReference>
<proteinExistence type="predicted"/>
<dbReference type="Proteomes" id="UP001302494">
    <property type="component" value="Chromosome"/>
</dbReference>
<dbReference type="InterPro" id="IPR006439">
    <property type="entry name" value="HAD-SF_hydro_IA"/>
</dbReference>
<dbReference type="GO" id="GO:0016787">
    <property type="term" value="F:hydrolase activity"/>
    <property type="evidence" value="ECO:0007669"/>
    <property type="project" value="UniProtKB-KW"/>
</dbReference>
<dbReference type="SUPFAM" id="SSF56784">
    <property type="entry name" value="HAD-like"/>
    <property type="match status" value="1"/>
</dbReference>
<name>A0AA96JWX9_9BACT</name>
<dbReference type="EMBL" id="CP116968">
    <property type="protein sequence ID" value="WNM62998.1"/>
    <property type="molecule type" value="Genomic_DNA"/>
</dbReference>
<dbReference type="PANTHER" id="PTHR46191">
    <property type="match status" value="1"/>
</dbReference>